<evidence type="ECO:0000259" key="1">
    <source>
        <dbReference type="Pfam" id="PF07969"/>
    </source>
</evidence>
<gene>
    <name evidence="2" type="ORF">BU26DRAFT_529886</name>
</gene>
<dbReference type="Gene3D" id="3.10.310.70">
    <property type="match status" value="1"/>
</dbReference>
<keyword evidence="3" id="KW-1185">Reference proteome</keyword>
<proteinExistence type="predicted"/>
<keyword evidence="2" id="KW-0378">Hydrolase</keyword>
<evidence type="ECO:0000313" key="3">
    <source>
        <dbReference type="Proteomes" id="UP000800094"/>
    </source>
</evidence>
<dbReference type="PANTHER" id="PTHR22642:SF2">
    <property type="entry name" value="PROTEIN LONG AFTER FAR-RED 3"/>
    <property type="match status" value="1"/>
</dbReference>
<dbReference type="InterPro" id="IPR013108">
    <property type="entry name" value="Amidohydro_3"/>
</dbReference>
<accession>A0A6A6IME7</accession>
<dbReference type="Proteomes" id="UP000800094">
    <property type="component" value="Unassembled WGS sequence"/>
</dbReference>
<dbReference type="SUPFAM" id="SSF51338">
    <property type="entry name" value="Composite domain of metallo-dependent hydrolases"/>
    <property type="match status" value="1"/>
</dbReference>
<evidence type="ECO:0000313" key="2">
    <source>
        <dbReference type="EMBL" id="KAF2250730.1"/>
    </source>
</evidence>
<dbReference type="EMBL" id="ML987193">
    <property type="protein sequence ID" value="KAF2250730.1"/>
    <property type="molecule type" value="Genomic_DNA"/>
</dbReference>
<dbReference type="Gene3D" id="3.20.20.140">
    <property type="entry name" value="Metal-dependent hydrolases"/>
    <property type="match status" value="1"/>
</dbReference>
<protein>
    <submittedName>
        <fullName evidence="2">Amidohydrolase 3</fullName>
    </submittedName>
</protein>
<dbReference type="GeneID" id="54584252"/>
<feature type="domain" description="Amidohydrolase 3" evidence="1">
    <location>
        <begin position="62"/>
        <end position="532"/>
    </location>
</feature>
<dbReference type="AlphaFoldDB" id="A0A6A6IME7"/>
<dbReference type="PANTHER" id="PTHR22642">
    <property type="entry name" value="IMIDAZOLONEPROPIONASE"/>
    <property type="match status" value="1"/>
</dbReference>
<name>A0A6A6IME7_9PLEO</name>
<reference evidence="2" key="1">
    <citation type="journal article" date="2020" name="Stud. Mycol.">
        <title>101 Dothideomycetes genomes: a test case for predicting lifestyles and emergence of pathogens.</title>
        <authorList>
            <person name="Haridas S."/>
            <person name="Albert R."/>
            <person name="Binder M."/>
            <person name="Bloem J."/>
            <person name="Labutti K."/>
            <person name="Salamov A."/>
            <person name="Andreopoulos B."/>
            <person name="Baker S."/>
            <person name="Barry K."/>
            <person name="Bills G."/>
            <person name="Bluhm B."/>
            <person name="Cannon C."/>
            <person name="Castanera R."/>
            <person name="Culley D."/>
            <person name="Daum C."/>
            <person name="Ezra D."/>
            <person name="Gonzalez J."/>
            <person name="Henrissat B."/>
            <person name="Kuo A."/>
            <person name="Liang C."/>
            <person name="Lipzen A."/>
            <person name="Lutzoni F."/>
            <person name="Magnuson J."/>
            <person name="Mondo S."/>
            <person name="Nolan M."/>
            <person name="Ohm R."/>
            <person name="Pangilinan J."/>
            <person name="Park H.-J."/>
            <person name="Ramirez L."/>
            <person name="Alfaro M."/>
            <person name="Sun H."/>
            <person name="Tritt A."/>
            <person name="Yoshinaga Y."/>
            <person name="Zwiers L.-H."/>
            <person name="Turgeon B."/>
            <person name="Goodwin S."/>
            <person name="Spatafora J."/>
            <person name="Crous P."/>
            <person name="Grigoriev I."/>
        </authorList>
    </citation>
    <scope>NUCLEOTIDE SEQUENCE</scope>
    <source>
        <strain evidence="2">CBS 122368</strain>
    </source>
</reference>
<dbReference type="InterPro" id="IPR011059">
    <property type="entry name" value="Metal-dep_hydrolase_composite"/>
</dbReference>
<sequence>MAPVISSTTPNNSTAYINGRVFTIDSEQPWASAFIISPEGLFTHVGSDAAISAFARQSHLVTVDLKGRFVMPGIHDAHMHLLYSGLGLISDANIGYDTTDATIGPRIKEQSCRCEYVHAYQDWIMANMYSNEGFPNGIADRKYLDEVFPDQPVVVLGGAGHSRLLNTEALKRAGYDIENEKDIQGSKFYRREDGSLTGELGETAMNKVAIAMPAPCLAHIKRALKHAISIAHRAGVTSCQEASSNTLLLHALRELETENQLHMDIAAHIVYGPEFVASESKATLHPLLDAAEKWKSKHVQTGFIKIILDGVPLPPLFTHCELDEHGAPDKTKIFVEDIADAIAKYDRKGMTFKVHCAGQGSTRMALDAIEAARQKNPNGPRHEIAHCSGVHDDEYTRFKKLNVTAEMSPAMFFVHPVTSASHGLMDWNFPKMLDTGALMTLGSDWGATPDPSLFGPLANIVESVGRGSKEKGGEILCRMLTLQGAEAVRKEKEVGSIQVGKIANFIVVDRDLSVGEFEGAKVLRTYFEGECVWNAEV</sequence>
<organism evidence="2 3">
    <name type="scientific">Trematosphaeria pertusa</name>
    <dbReference type="NCBI Taxonomy" id="390896"/>
    <lineage>
        <taxon>Eukaryota</taxon>
        <taxon>Fungi</taxon>
        <taxon>Dikarya</taxon>
        <taxon>Ascomycota</taxon>
        <taxon>Pezizomycotina</taxon>
        <taxon>Dothideomycetes</taxon>
        <taxon>Pleosporomycetidae</taxon>
        <taxon>Pleosporales</taxon>
        <taxon>Massarineae</taxon>
        <taxon>Trematosphaeriaceae</taxon>
        <taxon>Trematosphaeria</taxon>
    </lineage>
</organism>
<dbReference type="SUPFAM" id="SSF51556">
    <property type="entry name" value="Metallo-dependent hydrolases"/>
    <property type="match status" value="1"/>
</dbReference>
<dbReference type="Gene3D" id="2.30.40.10">
    <property type="entry name" value="Urease, subunit C, domain 1"/>
    <property type="match status" value="1"/>
</dbReference>
<dbReference type="Pfam" id="PF07969">
    <property type="entry name" value="Amidohydro_3"/>
    <property type="match status" value="1"/>
</dbReference>
<dbReference type="RefSeq" id="XP_033685734.1">
    <property type="nucleotide sequence ID" value="XM_033830922.1"/>
</dbReference>
<dbReference type="OrthoDB" id="194468at2759"/>
<dbReference type="InterPro" id="IPR032466">
    <property type="entry name" value="Metal_Hydrolase"/>
</dbReference>
<dbReference type="GO" id="GO:0016810">
    <property type="term" value="F:hydrolase activity, acting on carbon-nitrogen (but not peptide) bonds"/>
    <property type="evidence" value="ECO:0007669"/>
    <property type="project" value="InterPro"/>
</dbReference>